<proteinExistence type="predicted"/>
<keyword evidence="2" id="KW-1185">Reference proteome</keyword>
<protein>
    <submittedName>
        <fullName evidence="1">Uncharacterized protein</fullName>
    </submittedName>
</protein>
<accession>K0REH4</accession>
<gene>
    <name evidence="1" type="ORF">THAOC_30341</name>
</gene>
<evidence type="ECO:0000313" key="1">
    <source>
        <dbReference type="EMBL" id="EJK50624.1"/>
    </source>
</evidence>
<dbReference type="AlphaFoldDB" id="K0REH4"/>
<name>K0REH4_THAOC</name>
<sequence>MVVEQPQCGLYVAESTIPHAGLGMYAGRGYPRGSLLGPGDMAVISVSVDQHVSPADDPALDREEWHFHWPLINYDWSLDTIGVEDHGLDDVTATVSGFGGERT</sequence>
<feature type="non-terminal residue" evidence="1">
    <location>
        <position position="103"/>
    </location>
</feature>
<evidence type="ECO:0000313" key="2">
    <source>
        <dbReference type="Proteomes" id="UP000266841"/>
    </source>
</evidence>
<comment type="caution">
    <text evidence="1">The sequence shown here is derived from an EMBL/GenBank/DDBJ whole genome shotgun (WGS) entry which is preliminary data.</text>
</comment>
<reference evidence="1 2" key="1">
    <citation type="journal article" date="2012" name="Genome Biol.">
        <title>Genome and low-iron response of an oceanic diatom adapted to chronic iron limitation.</title>
        <authorList>
            <person name="Lommer M."/>
            <person name="Specht M."/>
            <person name="Roy A.S."/>
            <person name="Kraemer L."/>
            <person name="Andreson R."/>
            <person name="Gutowska M.A."/>
            <person name="Wolf J."/>
            <person name="Bergner S.V."/>
            <person name="Schilhabel M.B."/>
            <person name="Klostermeier U.C."/>
            <person name="Beiko R.G."/>
            <person name="Rosenstiel P."/>
            <person name="Hippler M."/>
            <person name="Laroche J."/>
        </authorList>
    </citation>
    <scope>NUCLEOTIDE SEQUENCE [LARGE SCALE GENOMIC DNA]</scope>
    <source>
        <strain evidence="1 2">CCMP1005</strain>
    </source>
</reference>
<dbReference type="EMBL" id="AGNL01043315">
    <property type="protein sequence ID" value="EJK50624.1"/>
    <property type="molecule type" value="Genomic_DNA"/>
</dbReference>
<dbReference type="Proteomes" id="UP000266841">
    <property type="component" value="Unassembled WGS sequence"/>
</dbReference>
<organism evidence="1 2">
    <name type="scientific">Thalassiosira oceanica</name>
    <name type="common">Marine diatom</name>
    <dbReference type="NCBI Taxonomy" id="159749"/>
    <lineage>
        <taxon>Eukaryota</taxon>
        <taxon>Sar</taxon>
        <taxon>Stramenopiles</taxon>
        <taxon>Ochrophyta</taxon>
        <taxon>Bacillariophyta</taxon>
        <taxon>Coscinodiscophyceae</taxon>
        <taxon>Thalassiosirophycidae</taxon>
        <taxon>Thalassiosirales</taxon>
        <taxon>Thalassiosiraceae</taxon>
        <taxon>Thalassiosira</taxon>
    </lineage>
</organism>